<proteinExistence type="predicted"/>
<sequence>MGIQDLRSRHDKRRYWRQIIPKHNSFKSERVTGELGIAKWEYKTSDLGTISADIGVYSGLAEGCGFG</sequence>
<evidence type="ECO:0000313" key="1">
    <source>
        <dbReference type="EMBL" id="CAH2244233.1"/>
    </source>
</evidence>
<gene>
    <name evidence="1" type="primary">jg20177</name>
    <name evidence="1" type="ORF">PAEG_LOCUS20204</name>
</gene>
<keyword evidence="2" id="KW-1185">Reference proteome</keyword>
<evidence type="ECO:0000313" key="2">
    <source>
        <dbReference type="Proteomes" id="UP000838756"/>
    </source>
</evidence>
<dbReference type="AlphaFoldDB" id="A0A8S4S4J7"/>
<dbReference type="EMBL" id="CAKXAJ010025810">
    <property type="protein sequence ID" value="CAH2244233.1"/>
    <property type="molecule type" value="Genomic_DNA"/>
</dbReference>
<protein>
    <submittedName>
        <fullName evidence="1">Jg20177 protein</fullName>
    </submittedName>
</protein>
<dbReference type="Proteomes" id="UP000838756">
    <property type="component" value="Unassembled WGS sequence"/>
</dbReference>
<name>A0A8S4S4J7_9NEOP</name>
<reference evidence="1" key="1">
    <citation type="submission" date="2022-03" db="EMBL/GenBank/DDBJ databases">
        <authorList>
            <person name="Lindestad O."/>
        </authorList>
    </citation>
    <scope>NUCLEOTIDE SEQUENCE</scope>
</reference>
<comment type="caution">
    <text evidence="1">The sequence shown here is derived from an EMBL/GenBank/DDBJ whole genome shotgun (WGS) entry which is preliminary data.</text>
</comment>
<accession>A0A8S4S4J7</accession>
<organism evidence="1 2">
    <name type="scientific">Pararge aegeria aegeria</name>
    <dbReference type="NCBI Taxonomy" id="348720"/>
    <lineage>
        <taxon>Eukaryota</taxon>
        <taxon>Metazoa</taxon>
        <taxon>Ecdysozoa</taxon>
        <taxon>Arthropoda</taxon>
        <taxon>Hexapoda</taxon>
        <taxon>Insecta</taxon>
        <taxon>Pterygota</taxon>
        <taxon>Neoptera</taxon>
        <taxon>Endopterygota</taxon>
        <taxon>Lepidoptera</taxon>
        <taxon>Glossata</taxon>
        <taxon>Ditrysia</taxon>
        <taxon>Papilionoidea</taxon>
        <taxon>Nymphalidae</taxon>
        <taxon>Satyrinae</taxon>
        <taxon>Satyrini</taxon>
        <taxon>Parargina</taxon>
        <taxon>Pararge</taxon>
    </lineage>
</organism>